<evidence type="ECO:0000313" key="1">
    <source>
        <dbReference type="EMBL" id="MPM71586.1"/>
    </source>
</evidence>
<accession>A0A645C197</accession>
<comment type="caution">
    <text evidence="1">The sequence shown here is derived from an EMBL/GenBank/DDBJ whole genome shotgun (WGS) entry which is preliminary data.</text>
</comment>
<name>A0A645C197_9ZZZZ</name>
<dbReference type="EMBL" id="VSSQ01024206">
    <property type="protein sequence ID" value="MPM71586.1"/>
    <property type="molecule type" value="Genomic_DNA"/>
</dbReference>
<organism evidence="1">
    <name type="scientific">bioreactor metagenome</name>
    <dbReference type="NCBI Taxonomy" id="1076179"/>
    <lineage>
        <taxon>unclassified sequences</taxon>
        <taxon>metagenomes</taxon>
        <taxon>ecological metagenomes</taxon>
    </lineage>
</organism>
<gene>
    <name evidence="1" type="ORF">SDC9_118554</name>
</gene>
<proteinExistence type="predicted"/>
<dbReference type="AlphaFoldDB" id="A0A645C197"/>
<sequence length="64" mass="7138">MSASKALGSCILEESKRYEASSGQMKRMASFSPKVKETVHSKVIITMVLNIQMLTKLAALFFIR</sequence>
<protein>
    <submittedName>
        <fullName evidence="1">Uncharacterized protein</fullName>
    </submittedName>
</protein>
<reference evidence="1" key="1">
    <citation type="submission" date="2019-08" db="EMBL/GenBank/DDBJ databases">
        <authorList>
            <person name="Kucharzyk K."/>
            <person name="Murdoch R.W."/>
            <person name="Higgins S."/>
            <person name="Loffler F."/>
        </authorList>
    </citation>
    <scope>NUCLEOTIDE SEQUENCE</scope>
</reference>